<organism evidence="2 3">
    <name type="scientific">Sphingopyxis bauzanensis</name>
    <dbReference type="NCBI Taxonomy" id="651663"/>
    <lineage>
        <taxon>Bacteria</taxon>
        <taxon>Pseudomonadati</taxon>
        <taxon>Pseudomonadota</taxon>
        <taxon>Alphaproteobacteria</taxon>
        <taxon>Sphingomonadales</taxon>
        <taxon>Sphingomonadaceae</taxon>
        <taxon>Sphingopyxis</taxon>
    </lineage>
</organism>
<feature type="chain" id="PRO_5013258752" evidence="1">
    <location>
        <begin position="23"/>
        <end position="299"/>
    </location>
</feature>
<dbReference type="EMBL" id="NISK01000002">
    <property type="protein sequence ID" value="OWQ97115.1"/>
    <property type="molecule type" value="Genomic_DNA"/>
</dbReference>
<proteinExistence type="predicted"/>
<evidence type="ECO:0000256" key="1">
    <source>
        <dbReference type="SAM" id="SignalP"/>
    </source>
</evidence>
<keyword evidence="3" id="KW-1185">Reference proteome</keyword>
<reference evidence="2 3" key="1">
    <citation type="journal article" date="2010" name="Int. J. Syst. Evol. Microbiol.">
        <title>Sphingopyxis bauzanensis sp. nov., a psychrophilic bacterium isolated from soil.</title>
        <authorList>
            <person name="Zhang D.C."/>
            <person name="Liu H.C."/>
            <person name="Xin Y.H."/>
            <person name="Zhou Y.G."/>
            <person name="Schinner F."/>
            <person name="Margesin R."/>
        </authorList>
    </citation>
    <scope>NUCLEOTIDE SEQUENCE [LARGE SCALE GENOMIC DNA]</scope>
    <source>
        <strain evidence="2 3">DSM 22271</strain>
    </source>
</reference>
<sequence length="299" mass="33831">MKTILLIGAASSALLLSTPAIAQEQRQQQGNILEQLLGSVFGNNEQASEQTLETDWNQGRRPFAQRRAALEQRIDSAVRDGSLGRYEADQMRREYNEIVRLEAQYSANGNMSQQQRSDLRMRYRALNQRIGGQNTDPSGGQGGYPDQGRWQMLSTRSADFEQRVTMGLRNRTLTRAEATQLRNDWRSLAQLETSYQRGGFDAREQADLWSRYNAINNRLGGGFGNDGNSARWSQLETRLATSERNGSISRNDAVQVRAQLSDLMRLDAAYATGGYSADERTYLTRRYGELDQMLGNNRR</sequence>
<evidence type="ECO:0000313" key="2">
    <source>
        <dbReference type="EMBL" id="OWQ97115.1"/>
    </source>
</evidence>
<keyword evidence="1" id="KW-0732">Signal</keyword>
<accession>A0A246JVL3</accession>
<dbReference type="AlphaFoldDB" id="A0A246JVL3"/>
<protein>
    <submittedName>
        <fullName evidence="2">Uncharacterized protein</fullName>
    </submittedName>
</protein>
<dbReference type="Proteomes" id="UP000197361">
    <property type="component" value="Unassembled WGS sequence"/>
</dbReference>
<dbReference type="RefSeq" id="WP_088440972.1">
    <property type="nucleotide sequence ID" value="NZ_BMMC01000003.1"/>
</dbReference>
<dbReference type="OrthoDB" id="7568642at2"/>
<gene>
    <name evidence="2" type="ORF">CDQ92_08560</name>
</gene>
<name>A0A246JVL3_9SPHN</name>
<feature type="signal peptide" evidence="1">
    <location>
        <begin position="1"/>
        <end position="22"/>
    </location>
</feature>
<comment type="caution">
    <text evidence="2">The sequence shown here is derived from an EMBL/GenBank/DDBJ whole genome shotgun (WGS) entry which is preliminary data.</text>
</comment>
<evidence type="ECO:0000313" key="3">
    <source>
        <dbReference type="Proteomes" id="UP000197361"/>
    </source>
</evidence>